<accession>A0AAJ3NLR6</accession>
<comment type="caution">
    <text evidence="2">The sequence shown here is derived from an EMBL/GenBank/DDBJ whole genome shotgun (WGS) entry which is preliminary data.</text>
</comment>
<proteinExistence type="predicted"/>
<protein>
    <submittedName>
        <fullName evidence="2">Uncharacterized protein</fullName>
    </submittedName>
</protein>
<name>A0AAJ3NLR6_9MYCO</name>
<evidence type="ECO:0000313" key="3">
    <source>
        <dbReference type="Proteomes" id="UP000193387"/>
    </source>
</evidence>
<dbReference type="RefSeq" id="WP_085257931.1">
    <property type="nucleotide sequence ID" value="NZ_AP022573.1"/>
</dbReference>
<dbReference type="Proteomes" id="UP000193387">
    <property type="component" value="Unassembled WGS sequence"/>
</dbReference>
<feature type="region of interest" description="Disordered" evidence="1">
    <location>
        <begin position="1"/>
        <end position="67"/>
    </location>
</feature>
<evidence type="ECO:0000256" key="1">
    <source>
        <dbReference type="SAM" id="MobiDB-lite"/>
    </source>
</evidence>
<sequence length="67" mass="7472">MENVDRGFPDDDAPEGDAVEQQQPVDLDDEVGLDTSYLTAGEREANEADVMEQAFIVPAEDDWDDNR</sequence>
<gene>
    <name evidence="2" type="ORF">AWC23_02045</name>
</gene>
<evidence type="ECO:0000313" key="2">
    <source>
        <dbReference type="EMBL" id="ORW66505.1"/>
    </source>
</evidence>
<reference evidence="2 3" key="1">
    <citation type="submission" date="2016-01" db="EMBL/GenBank/DDBJ databases">
        <title>The new phylogeny of the genus Mycobacterium.</title>
        <authorList>
            <person name="Tarcisio F."/>
            <person name="Conor M."/>
            <person name="Antonella G."/>
            <person name="Elisabetta G."/>
            <person name="Giulia F.S."/>
            <person name="Sara T."/>
            <person name="Anna F."/>
            <person name="Clotilde B."/>
            <person name="Roberto B."/>
            <person name="Veronica D.S."/>
            <person name="Fabio R."/>
            <person name="Monica P."/>
            <person name="Olivier J."/>
            <person name="Enrico T."/>
            <person name="Nicola S."/>
        </authorList>
    </citation>
    <scope>NUCLEOTIDE SEQUENCE [LARGE SCALE GENOMIC DNA]</scope>
    <source>
        <strain evidence="2 3">DSM 44616</strain>
    </source>
</reference>
<organism evidence="2 3">
    <name type="scientific">Mycobacterium saskatchewanense</name>
    <dbReference type="NCBI Taxonomy" id="220927"/>
    <lineage>
        <taxon>Bacteria</taxon>
        <taxon>Bacillati</taxon>
        <taxon>Actinomycetota</taxon>
        <taxon>Actinomycetes</taxon>
        <taxon>Mycobacteriales</taxon>
        <taxon>Mycobacteriaceae</taxon>
        <taxon>Mycobacterium</taxon>
        <taxon>Mycobacterium simiae complex</taxon>
    </lineage>
</organism>
<keyword evidence="3" id="KW-1185">Reference proteome</keyword>
<dbReference type="AlphaFoldDB" id="A0AAJ3NLR6"/>
<dbReference type="EMBL" id="LQPR01000067">
    <property type="protein sequence ID" value="ORW66505.1"/>
    <property type="molecule type" value="Genomic_DNA"/>
</dbReference>